<keyword evidence="6 13" id="KW-1133">Transmembrane helix</keyword>
<evidence type="ECO:0000256" key="8">
    <source>
        <dbReference type="ARBA" id="ARBA00023136"/>
    </source>
</evidence>
<protein>
    <recommendedName>
        <fullName evidence="11">CDP-diacylglycerol--glycerol-3-phosphate 3-phosphatidyltransferase</fullName>
        <ecNumber evidence="11">2.7.8.5</ecNumber>
    </recommendedName>
</protein>
<dbReference type="InterPro" id="IPR050324">
    <property type="entry name" value="CDP-alcohol_PTase-I"/>
</dbReference>
<keyword evidence="8 13" id="KW-0472">Membrane</keyword>
<comment type="subcellular location">
    <subcellularLocation>
        <location evidence="1">Membrane</location>
        <topology evidence="1">Multi-pass membrane protein</topology>
    </subcellularLocation>
</comment>
<dbReference type="InterPro" id="IPR048254">
    <property type="entry name" value="CDP_ALCOHOL_P_TRANSF_CS"/>
</dbReference>
<dbReference type="UniPathway" id="UPA00085"/>
<evidence type="ECO:0000256" key="6">
    <source>
        <dbReference type="ARBA" id="ARBA00022989"/>
    </source>
</evidence>
<dbReference type="NCBIfam" id="TIGR00560">
    <property type="entry name" value="pgsA"/>
    <property type="match status" value="1"/>
</dbReference>
<comment type="similarity">
    <text evidence="2 12">Belongs to the CDP-alcohol phosphatidyltransferase class-I family.</text>
</comment>
<dbReference type="InterPro" id="IPR004570">
    <property type="entry name" value="Phosphatidylglycerol_P_synth"/>
</dbReference>
<evidence type="ECO:0000313" key="15">
    <source>
        <dbReference type="Proteomes" id="UP000185736"/>
    </source>
</evidence>
<dbReference type="Proteomes" id="UP000185736">
    <property type="component" value="Unassembled WGS sequence"/>
</dbReference>
<dbReference type="InterPro" id="IPR000462">
    <property type="entry name" value="CDP-OH_P_trans"/>
</dbReference>
<feature type="transmembrane region" description="Helical" evidence="13">
    <location>
        <begin position="190"/>
        <end position="210"/>
    </location>
</feature>
<evidence type="ECO:0000256" key="7">
    <source>
        <dbReference type="ARBA" id="ARBA00023098"/>
    </source>
</evidence>
<feature type="transmembrane region" description="Helical" evidence="13">
    <location>
        <begin position="65"/>
        <end position="82"/>
    </location>
</feature>
<dbReference type="GO" id="GO:0016020">
    <property type="term" value="C:membrane"/>
    <property type="evidence" value="ECO:0007669"/>
    <property type="project" value="UniProtKB-SubCell"/>
</dbReference>
<dbReference type="PANTHER" id="PTHR14269:SF52">
    <property type="entry name" value="PHOSPHATIDYLGLYCEROPHOSPHATE SYNTHASE-RELATED"/>
    <property type="match status" value="1"/>
</dbReference>
<keyword evidence="10" id="KW-1208">Phospholipid metabolism</keyword>
<keyword evidence="4 12" id="KW-0808">Transferase</keyword>
<comment type="caution">
    <text evidence="14">The sequence shown here is derived from an EMBL/GenBank/DDBJ whole genome shotgun (WGS) entry which is preliminary data.</text>
</comment>
<name>A0A1Q8I265_9ACTO</name>
<evidence type="ECO:0000256" key="5">
    <source>
        <dbReference type="ARBA" id="ARBA00022692"/>
    </source>
</evidence>
<evidence type="ECO:0000256" key="12">
    <source>
        <dbReference type="RuleBase" id="RU003750"/>
    </source>
</evidence>
<evidence type="ECO:0000256" key="11">
    <source>
        <dbReference type="NCBIfam" id="TIGR00560"/>
    </source>
</evidence>
<dbReference type="GO" id="GO:0008444">
    <property type="term" value="F:CDP-diacylglycerol-glycerol-3-phosphate 3-phosphatidyltransferase activity"/>
    <property type="evidence" value="ECO:0007669"/>
    <property type="project" value="UniProtKB-UniRule"/>
</dbReference>
<dbReference type="PROSITE" id="PS00379">
    <property type="entry name" value="CDP_ALCOHOL_P_TRANSF"/>
    <property type="match status" value="1"/>
</dbReference>
<feature type="transmembrane region" description="Helical" evidence="13">
    <location>
        <begin position="164"/>
        <end position="184"/>
    </location>
</feature>
<feature type="transmembrane region" description="Helical" evidence="13">
    <location>
        <begin position="39"/>
        <end position="58"/>
    </location>
</feature>
<gene>
    <name evidence="14" type="ORF">BKH32_04050</name>
</gene>
<evidence type="ECO:0000256" key="2">
    <source>
        <dbReference type="ARBA" id="ARBA00010441"/>
    </source>
</evidence>
<evidence type="ECO:0000256" key="1">
    <source>
        <dbReference type="ARBA" id="ARBA00004141"/>
    </source>
</evidence>
<dbReference type="EC" id="2.7.8.5" evidence="11"/>
<reference evidence="14 15" key="1">
    <citation type="submission" date="2016-12" db="EMBL/GenBank/DDBJ databases">
        <title>Genomic comparison of strains in the 'Actinomyces naeslundii' group.</title>
        <authorList>
            <person name="Mughal S.R."/>
            <person name="Do T."/>
            <person name="Gilbert S.C."/>
            <person name="Witherden E.A."/>
            <person name="Didelot X."/>
            <person name="Beighton D."/>
        </authorList>
    </citation>
    <scope>NUCLEOTIDE SEQUENCE [LARGE SCALE GENOMIC DNA]</scope>
    <source>
        <strain evidence="14 15">S64C</strain>
    </source>
</reference>
<dbReference type="Gene3D" id="1.20.120.1760">
    <property type="match status" value="1"/>
</dbReference>
<evidence type="ECO:0000256" key="9">
    <source>
        <dbReference type="ARBA" id="ARBA00023209"/>
    </source>
</evidence>
<accession>A0A1Q8I265</accession>
<evidence type="ECO:0000256" key="10">
    <source>
        <dbReference type="ARBA" id="ARBA00023264"/>
    </source>
</evidence>
<dbReference type="InterPro" id="IPR043130">
    <property type="entry name" value="CDP-OH_PTrfase_TM_dom"/>
</dbReference>
<dbReference type="Pfam" id="PF01066">
    <property type="entry name" value="CDP-OH_P_transf"/>
    <property type="match status" value="1"/>
</dbReference>
<keyword evidence="5 13" id="KW-0812">Transmembrane</keyword>
<keyword evidence="3" id="KW-0444">Lipid biosynthesis</keyword>
<evidence type="ECO:0000256" key="13">
    <source>
        <dbReference type="SAM" id="Phobius"/>
    </source>
</evidence>
<evidence type="ECO:0000313" key="14">
    <source>
        <dbReference type="EMBL" id="OLL15202.1"/>
    </source>
</evidence>
<organism evidence="14 15">
    <name type="scientific">Actinomyces oris</name>
    <dbReference type="NCBI Taxonomy" id="544580"/>
    <lineage>
        <taxon>Bacteria</taxon>
        <taxon>Bacillati</taxon>
        <taxon>Actinomycetota</taxon>
        <taxon>Actinomycetes</taxon>
        <taxon>Actinomycetales</taxon>
        <taxon>Actinomycetaceae</taxon>
        <taxon>Actinomyces</taxon>
    </lineage>
</organism>
<dbReference type="AlphaFoldDB" id="A0A1Q8I265"/>
<dbReference type="EMBL" id="MSGO01000014">
    <property type="protein sequence ID" value="OLL15202.1"/>
    <property type="molecule type" value="Genomic_DNA"/>
</dbReference>
<proteinExistence type="inferred from homology"/>
<feature type="transmembrane region" description="Helical" evidence="13">
    <location>
        <begin position="122"/>
        <end position="143"/>
    </location>
</feature>
<evidence type="ECO:0000256" key="3">
    <source>
        <dbReference type="ARBA" id="ARBA00022516"/>
    </source>
</evidence>
<evidence type="ECO:0000256" key="4">
    <source>
        <dbReference type="ARBA" id="ARBA00022679"/>
    </source>
</evidence>
<keyword evidence="9" id="KW-0594">Phospholipid biosynthesis</keyword>
<dbReference type="PANTHER" id="PTHR14269">
    <property type="entry name" value="CDP-DIACYLGLYCEROL--GLYCEROL-3-PHOSPHATE 3-PHOSPHATIDYLTRANSFERASE-RELATED"/>
    <property type="match status" value="1"/>
</dbReference>
<dbReference type="GO" id="GO:0046474">
    <property type="term" value="P:glycerophospholipid biosynthetic process"/>
    <property type="evidence" value="ECO:0007669"/>
    <property type="project" value="TreeGrafter"/>
</dbReference>
<dbReference type="PIRSF" id="PIRSF000847">
    <property type="entry name" value="Phos_ph_gly_syn"/>
    <property type="match status" value="1"/>
</dbReference>
<sequence length="225" mass="24353">MDRGFSVGGWPYATRLTLMNAPTAPDGAAQPEQAPLLNIANALTVLRLLLVPVFIWLSLLPGDRARLAAVVVFVVAAFTDRLDGQLARSWGLVTSFGKIADPIADKALTLSAFVLLSVNHRLWWWVTVLIVVRELGITVMRFFMLRRAVMAASRGGKIKTTLQMVGLVGLLTPWSMLLIPSGPAAFLAKAAYVIVAGALIVTVVTGLDYVREAMRLSRQDGRSGQ</sequence>
<keyword evidence="7" id="KW-0443">Lipid metabolism</keyword>